<feature type="compositionally biased region" description="Acidic residues" evidence="4">
    <location>
        <begin position="727"/>
        <end position="776"/>
    </location>
</feature>
<evidence type="ECO:0000256" key="2">
    <source>
        <dbReference type="ARBA" id="ARBA00022553"/>
    </source>
</evidence>
<reference evidence="5" key="1">
    <citation type="submission" date="2020-11" db="EMBL/GenBank/DDBJ databases">
        <authorList>
            <person name="Whiteford S."/>
        </authorList>
    </citation>
    <scope>NUCLEOTIDE SEQUENCE</scope>
</reference>
<feature type="compositionally biased region" description="Low complexity" evidence="4">
    <location>
        <begin position="396"/>
        <end position="405"/>
    </location>
</feature>
<dbReference type="GO" id="GO:0007095">
    <property type="term" value="P:mitotic G2 DNA damage checkpoint signaling"/>
    <property type="evidence" value="ECO:0007669"/>
    <property type="project" value="TreeGrafter"/>
</dbReference>
<dbReference type="GO" id="GO:0005634">
    <property type="term" value="C:nucleus"/>
    <property type="evidence" value="ECO:0007669"/>
    <property type="project" value="UniProtKB-SubCell"/>
</dbReference>
<dbReference type="EMBL" id="CAJHNJ030000071">
    <property type="protein sequence ID" value="CAG9134021.1"/>
    <property type="molecule type" value="Genomic_DNA"/>
</dbReference>
<evidence type="ECO:0000256" key="4">
    <source>
        <dbReference type="SAM" id="MobiDB-lite"/>
    </source>
</evidence>
<comment type="subcellular location">
    <subcellularLocation>
        <location evidence="1">Nucleus</location>
    </subcellularLocation>
</comment>
<feature type="region of interest" description="Disordered" evidence="4">
    <location>
        <begin position="384"/>
        <end position="405"/>
    </location>
</feature>
<feature type="compositionally biased region" description="Basic residues" evidence="4">
    <location>
        <begin position="1081"/>
        <end position="1091"/>
    </location>
</feature>
<feature type="region of interest" description="Disordered" evidence="4">
    <location>
        <begin position="1067"/>
        <end position="1148"/>
    </location>
</feature>
<feature type="compositionally biased region" description="Polar residues" evidence="4">
    <location>
        <begin position="344"/>
        <end position="360"/>
    </location>
</feature>
<dbReference type="PANTHER" id="PTHR14396:SF10">
    <property type="entry name" value="CLASPIN"/>
    <property type="match status" value="1"/>
</dbReference>
<feature type="compositionally biased region" description="Acidic residues" evidence="4">
    <location>
        <begin position="701"/>
        <end position="713"/>
    </location>
</feature>
<feature type="compositionally biased region" description="Basic and acidic residues" evidence="4">
    <location>
        <begin position="1426"/>
        <end position="1435"/>
    </location>
</feature>
<name>A0A8S4G2C0_PLUXY</name>
<dbReference type="Proteomes" id="UP000653454">
    <property type="component" value="Unassembled WGS sequence"/>
</dbReference>
<keyword evidence="6" id="KW-1185">Reference proteome</keyword>
<feature type="compositionally biased region" description="Polar residues" evidence="4">
    <location>
        <begin position="869"/>
        <end position="880"/>
    </location>
</feature>
<comment type="caution">
    <text evidence="5">The sequence shown here is derived from an EMBL/GenBank/DDBJ whole genome shotgun (WGS) entry which is preliminary data.</text>
</comment>
<organism evidence="5 6">
    <name type="scientific">Plutella xylostella</name>
    <name type="common">Diamondback moth</name>
    <name type="synonym">Plutella maculipennis</name>
    <dbReference type="NCBI Taxonomy" id="51655"/>
    <lineage>
        <taxon>Eukaryota</taxon>
        <taxon>Metazoa</taxon>
        <taxon>Ecdysozoa</taxon>
        <taxon>Arthropoda</taxon>
        <taxon>Hexapoda</taxon>
        <taxon>Insecta</taxon>
        <taxon>Pterygota</taxon>
        <taxon>Neoptera</taxon>
        <taxon>Endopterygota</taxon>
        <taxon>Lepidoptera</taxon>
        <taxon>Glossata</taxon>
        <taxon>Ditrysia</taxon>
        <taxon>Yponomeutoidea</taxon>
        <taxon>Plutellidae</taxon>
        <taxon>Plutella</taxon>
    </lineage>
</organism>
<sequence>MEEDSSSDEITPPVPQEQPGSENKQESYGSDESEDEIGTTKKAKKRTEIQSESDSERSETEAKSPVNPEPKTDRSDNDGDQNSDVNFKAQPKKSRIQNMSSTDNRSDSDRVDEQTLIPEAKKNEEQQARMKSKKHRLKDKFKNLTKSREKPSKLGSNSSASDNDISVNKSKSNHTSDEEDLSSIEKIKQIIKDKSTILKSTLYDTDTSSDEDKQNSQASKAKRRSTKLTSPKPIRLSAKQAIDNMNKIKSESNRMLREKEVSLPYHRPKALALKDILSRRKPVLTSDGKALPLKMNEEQLKEYAQLLEQRQKEMMELCKSESEEEETATENPEDSGEPGGIAANDTSNQCHSSQSGPNSNEELDNLNKSEDKIDSDVANASEIEKPITVVQNSDVNANDNNTMTENNQSILNDKQASQNDISFDNVMENCTRKEVEEIVSNDNDCLVINTEKDSQLILLQYDTEKTEENSDCIIDDNRKKDDQVISNPTAIDHETENNIVDGSDNLDHENIETEEKDLSENYDKSMDDVNGFSDNDFEMEDIDRIIENAEIIGSQVTDSPMLVKDSFNLNKKPKLTGAPGMVIDLDGSSAASRKVSGVELLKQRFTYFNKLKTAKEIEIATQQKIKPGTQHLKLKQELEEQMAEQRSLEWAKRLEEEKQNQMELNAVRGDDSDEEEDDIEKIEAKLAEEETERLKAKACESEEEDELEENDISMEDKPREKNPMVADEAEETDGEDEDNAADENNEDIENKDDDENDGDDESDEDSSDESSDEDIAINETKQKKGRIVKAFEDSDEEVETTRANKDDNTTKDKSVEFLNNKSVDNAEDKESSEMNSQDDEIQLAQLQKSYSEDLFTSQETDMKLTASIQTPFQTKSTNEDNIGPSVLAPDSDDISKEVSNGTHGGNVAVICETQPFDDAKFDDIAGMCSGSFSQAVPPTQLGSSQPTPTPEIGEDLLALCTGKFYDNEFISLDDSAIPEENQDKESKTKEDTVNEDEDDVILEEKNDKVNSTNTKHVGDSVKDDGNLKSILDELNDPEFDDPKLNKFFTGGSKVDNSISQKKRFVIESDDEGAETNEKEVKIKKKIKKKKLQDRALQISDDEEELSEEENEQESASEAEEEDPERVVEYDSEENEVQIQAPPKKKLKRKVGEFFEQEAELTSEDEWVGSGDEDEAGLDRLEREAGDDDVFHQGKLQAELGQIHMRDVLDQDRREVRILQELLFEDGDLGEGHRQRKFRWKYDEADGEEARHLELGELGTQEDEMESEVEWRRQRHERQLFLRQMKQEGDQNEPLLNTFNTSGNATLSSKNTSTLLEVNTTADGIATAVPLPKITKDVISPTKKAFPMLQKSYRGSLLSRGSGALGRLAALATPLAGDGDERPNIGSLKTGKGNFVFAAVSPTPEQPKVSKRKKDSNTGTPTLMKKLKTEEKRDFPRSSLIDHFNI</sequence>
<keyword evidence="2" id="KW-0597">Phosphoprotein</keyword>
<feature type="region of interest" description="Disordered" evidence="4">
    <location>
        <begin position="869"/>
        <end position="905"/>
    </location>
</feature>
<evidence type="ECO:0000256" key="1">
    <source>
        <dbReference type="ARBA" id="ARBA00004123"/>
    </source>
</evidence>
<feature type="compositionally biased region" description="Polar residues" evidence="4">
    <location>
        <begin position="18"/>
        <end position="28"/>
    </location>
</feature>
<feature type="compositionally biased region" description="Basic and acidic residues" evidence="4">
    <location>
        <begin position="1016"/>
        <end position="1026"/>
    </location>
</feature>
<protein>
    <submittedName>
        <fullName evidence="5">(diamondback moth) hypothetical protein</fullName>
    </submittedName>
</protein>
<evidence type="ECO:0000313" key="5">
    <source>
        <dbReference type="EMBL" id="CAG9134021.1"/>
    </source>
</evidence>
<feature type="compositionally biased region" description="Basic and acidic residues" evidence="4">
    <location>
        <begin position="981"/>
        <end position="992"/>
    </location>
</feature>
<feature type="region of interest" description="Disordered" evidence="4">
    <location>
        <begin position="202"/>
        <end position="232"/>
    </location>
</feature>
<feature type="compositionally biased region" description="Basic and acidic residues" evidence="4">
    <location>
        <begin position="140"/>
        <end position="152"/>
    </location>
</feature>
<feature type="compositionally biased region" description="Basic and acidic residues" evidence="4">
    <location>
        <begin position="681"/>
        <end position="700"/>
    </location>
</feature>
<dbReference type="GO" id="GO:0033314">
    <property type="term" value="P:mitotic DNA replication checkpoint signaling"/>
    <property type="evidence" value="ECO:0007669"/>
    <property type="project" value="TreeGrafter"/>
</dbReference>
<keyword evidence="3" id="KW-0539">Nucleus</keyword>
<feature type="region of interest" description="Disordered" evidence="4">
    <location>
        <begin position="974"/>
        <end position="1026"/>
    </location>
</feature>
<gene>
    <name evidence="5" type="ORF">PLXY2_LOCUS12302</name>
</gene>
<proteinExistence type="predicted"/>
<feature type="compositionally biased region" description="Polar residues" evidence="4">
    <location>
        <begin position="154"/>
        <end position="170"/>
    </location>
</feature>
<feature type="compositionally biased region" description="Acidic residues" evidence="4">
    <location>
        <begin position="671"/>
        <end position="680"/>
    </location>
</feature>
<accession>A0A8S4G2C0</accession>
<dbReference type="InterPro" id="IPR024146">
    <property type="entry name" value="Claspin"/>
</dbReference>
<feature type="compositionally biased region" description="Basic residues" evidence="4">
    <location>
        <begin position="130"/>
        <end position="139"/>
    </location>
</feature>
<dbReference type="PANTHER" id="PTHR14396">
    <property type="entry name" value="CLASPIN"/>
    <property type="match status" value="1"/>
</dbReference>
<feature type="region of interest" description="Disordered" evidence="4">
    <location>
        <begin position="657"/>
        <end position="840"/>
    </location>
</feature>
<feature type="compositionally biased region" description="Acidic residues" evidence="4">
    <location>
        <begin position="1099"/>
        <end position="1135"/>
    </location>
</feature>
<dbReference type="GO" id="GO:0010997">
    <property type="term" value="F:anaphase-promoting complex binding"/>
    <property type="evidence" value="ECO:0007669"/>
    <property type="project" value="TreeGrafter"/>
</dbReference>
<feature type="compositionally biased region" description="Basic and acidic residues" evidence="4">
    <location>
        <begin position="104"/>
        <end position="128"/>
    </location>
</feature>
<evidence type="ECO:0000256" key="3">
    <source>
        <dbReference type="ARBA" id="ARBA00023242"/>
    </source>
</evidence>
<feature type="compositionally biased region" description="Acidic residues" evidence="4">
    <location>
        <begin position="322"/>
        <end position="336"/>
    </location>
</feature>
<feature type="region of interest" description="Disordered" evidence="4">
    <location>
        <begin position="1"/>
        <end position="184"/>
    </location>
</feature>
<feature type="region of interest" description="Disordered" evidence="4">
    <location>
        <begin position="314"/>
        <end position="366"/>
    </location>
</feature>
<evidence type="ECO:0000313" key="6">
    <source>
        <dbReference type="Proteomes" id="UP000653454"/>
    </source>
</evidence>
<feature type="region of interest" description="Disordered" evidence="4">
    <location>
        <begin position="1399"/>
        <end position="1445"/>
    </location>
</feature>
<feature type="compositionally biased region" description="Basic and acidic residues" evidence="4">
    <location>
        <begin position="46"/>
        <end position="62"/>
    </location>
</feature>
<feature type="compositionally biased region" description="Basic and acidic residues" evidence="4">
    <location>
        <begin position="799"/>
        <end position="815"/>
    </location>
</feature>